<feature type="coiled-coil region" evidence="2">
    <location>
        <begin position="596"/>
        <end position="630"/>
    </location>
</feature>
<accession>A0A183A5T4</accession>
<reference evidence="7" key="1">
    <citation type="submission" date="2016-06" db="UniProtKB">
        <authorList>
            <consortium name="WormBaseParasite"/>
        </authorList>
    </citation>
    <scope>IDENTIFICATION</scope>
</reference>
<dbReference type="InterPro" id="IPR039045">
    <property type="entry name" value="SCHIP_1"/>
</dbReference>
<feature type="region of interest" description="Disordered" evidence="3">
    <location>
        <begin position="213"/>
        <end position="236"/>
    </location>
</feature>
<feature type="region of interest" description="Disordered" evidence="3">
    <location>
        <begin position="676"/>
        <end position="700"/>
    </location>
</feature>
<evidence type="ECO:0000259" key="4">
    <source>
        <dbReference type="Pfam" id="PF10148"/>
    </source>
</evidence>
<dbReference type="AlphaFoldDB" id="A0A183A5T4"/>
<feature type="region of interest" description="Disordered" evidence="3">
    <location>
        <begin position="138"/>
        <end position="162"/>
    </location>
</feature>
<proteinExistence type="predicted"/>
<dbReference type="PANTHER" id="PTHR13103:SF2">
    <property type="entry name" value="IQCJ-SCHIP1 READTHROUGH TRANSCRIPT PROTEIN-RELATED"/>
    <property type="match status" value="1"/>
</dbReference>
<dbReference type="PANTHER" id="PTHR13103">
    <property type="entry name" value="SCHWANNOMIN INTERACTING PROTEIN 1"/>
    <property type="match status" value="1"/>
</dbReference>
<keyword evidence="1 2" id="KW-0175">Coiled coil</keyword>
<reference evidence="5 6" key="2">
    <citation type="submission" date="2018-11" db="EMBL/GenBank/DDBJ databases">
        <authorList>
            <consortium name="Pathogen Informatics"/>
        </authorList>
    </citation>
    <scope>NUCLEOTIDE SEQUENCE [LARGE SCALE GENOMIC DNA]</scope>
    <source>
        <strain evidence="5 6">Egypt</strain>
    </source>
</reference>
<dbReference type="InterPro" id="IPR015649">
    <property type="entry name" value="SCHIP_1_C"/>
</dbReference>
<protein>
    <submittedName>
        <fullName evidence="7">SCHIP-1 domain-containing protein</fullName>
    </submittedName>
</protein>
<feature type="compositionally biased region" description="Low complexity" evidence="3">
    <location>
        <begin position="680"/>
        <end position="696"/>
    </location>
</feature>
<gene>
    <name evidence="5" type="ORF">ECPE_LOCUS2319</name>
</gene>
<evidence type="ECO:0000313" key="5">
    <source>
        <dbReference type="EMBL" id="VDP66087.1"/>
    </source>
</evidence>
<feature type="compositionally biased region" description="Acidic residues" evidence="3">
    <location>
        <begin position="138"/>
        <end position="152"/>
    </location>
</feature>
<name>A0A183A5T4_9TREM</name>
<dbReference type="Proteomes" id="UP000272942">
    <property type="component" value="Unassembled WGS sequence"/>
</dbReference>
<feature type="compositionally biased region" description="Polar residues" evidence="3">
    <location>
        <begin position="216"/>
        <end position="230"/>
    </location>
</feature>
<organism evidence="7">
    <name type="scientific">Echinostoma caproni</name>
    <dbReference type="NCBI Taxonomy" id="27848"/>
    <lineage>
        <taxon>Eukaryota</taxon>
        <taxon>Metazoa</taxon>
        <taxon>Spiralia</taxon>
        <taxon>Lophotrochozoa</taxon>
        <taxon>Platyhelminthes</taxon>
        <taxon>Trematoda</taxon>
        <taxon>Digenea</taxon>
        <taxon>Plagiorchiida</taxon>
        <taxon>Echinostomata</taxon>
        <taxon>Echinostomatoidea</taxon>
        <taxon>Echinostomatidae</taxon>
        <taxon>Echinostoma</taxon>
    </lineage>
</organism>
<feature type="region of interest" description="Disordered" evidence="3">
    <location>
        <begin position="250"/>
        <end position="274"/>
    </location>
</feature>
<dbReference type="GO" id="GO:0030054">
    <property type="term" value="C:cell junction"/>
    <property type="evidence" value="ECO:0007669"/>
    <property type="project" value="TreeGrafter"/>
</dbReference>
<feature type="region of interest" description="Disordered" evidence="3">
    <location>
        <begin position="99"/>
        <end position="122"/>
    </location>
</feature>
<dbReference type="GO" id="GO:0035332">
    <property type="term" value="P:positive regulation of hippo signaling"/>
    <property type="evidence" value="ECO:0007669"/>
    <property type="project" value="TreeGrafter"/>
</dbReference>
<dbReference type="OrthoDB" id="6260144at2759"/>
<dbReference type="Pfam" id="PF10148">
    <property type="entry name" value="SCHIP-1_C"/>
    <property type="match status" value="1"/>
</dbReference>
<dbReference type="EMBL" id="UZAN01039540">
    <property type="protein sequence ID" value="VDP66087.1"/>
    <property type="molecule type" value="Genomic_DNA"/>
</dbReference>
<feature type="domain" description="Schwannomin interacting protein 1 C-terminal" evidence="4">
    <location>
        <begin position="517"/>
        <end position="646"/>
    </location>
</feature>
<evidence type="ECO:0000256" key="2">
    <source>
        <dbReference type="SAM" id="Coils"/>
    </source>
</evidence>
<evidence type="ECO:0000313" key="6">
    <source>
        <dbReference type="Proteomes" id="UP000272942"/>
    </source>
</evidence>
<dbReference type="GO" id="GO:0005886">
    <property type="term" value="C:plasma membrane"/>
    <property type="evidence" value="ECO:0007669"/>
    <property type="project" value="TreeGrafter"/>
</dbReference>
<evidence type="ECO:0000313" key="7">
    <source>
        <dbReference type="WBParaSite" id="ECPE_0000231901-mRNA-1"/>
    </source>
</evidence>
<dbReference type="WBParaSite" id="ECPE_0000231901-mRNA-1">
    <property type="protein sequence ID" value="ECPE_0000231901-mRNA-1"/>
    <property type="gene ID" value="ECPE_0000231901"/>
</dbReference>
<keyword evidence="6" id="KW-1185">Reference proteome</keyword>
<sequence>MSATSPEAFSNTFGNQLARVRSVPTEWQRSKSHLHRSSIELLTSCLPYSSSATSSGYWEDYESIGASAHEIISLNQHPGVSRHQRLNRSCLTVHSVTWPTSNTDPNLGSEPNEASFGEQSSQIKTRSYYQNTFGSFDYEEEREESEKSEEEEDRPKSPRSVMVKVPAPTIQLNLSTELLHSQSQSHLDLVHITTVDHSILAVGLSPVERLLPRQHSAPTPSKSLAETTSNEGDKPANQVHLAQTGQYKRGQWCSSCDASDSEEDGCDSAGERPEPRTLFEAALRRARLADSQREVNLNAGSKSGRVMPDWGSPIHVNRRSPAKVTPTTADNKSIETGDLRTRIDTVQSKRPDSPLPTYEDGSDLYGAGFSSPLSCLTEQHLNRARSPDTLWHPRETDWCTGIETWLSGRPRWLYQTRATDNAHAFQLCYLNDSDGDMWSDSGTTKSDVLLDPNEPDPYSISLHAPGERDQTQTDTSSPCFGDSIRGTLFRDVYEYAELNARLQKAEQYCDLYFKQRSHDCTDAESERKLNELHEKCQKTQQDVHFSLAQASKIAHMQLEVEKPSWTVVSPRVAEMLQITVKPRTTLPVNVWEKMNCAQLQLVVEELHNEIQNLNNNLMDSLMERDDLHLEHGAKMIELDDLLAYLKELCIRVSIRQYRRQLSTSHLEHNFVSQTKLAPTRNSVPNRPNSRSSRPSSGQFWTSQPCARLTLKQRLVSAFSRQNSTTC</sequence>
<evidence type="ECO:0000256" key="3">
    <source>
        <dbReference type="SAM" id="MobiDB-lite"/>
    </source>
</evidence>
<feature type="region of interest" description="Disordered" evidence="3">
    <location>
        <begin position="300"/>
        <end position="332"/>
    </location>
</feature>
<evidence type="ECO:0000256" key="1">
    <source>
        <dbReference type="ARBA" id="ARBA00023054"/>
    </source>
</evidence>